<evidence type="ECO:0000256" key="6">
    <source>
        <dbReference type="ARBA" id="ARBA00022801"/>
    </source>
</evidence>
<dbReference type="InterPro" id="IPR036156">
    <property type="entry name" value="Beta-gal/glucu_dom_sf"/>
</dbReference>
<dbReference type="InterPro" id="IPR004199">
    <property type="entry name" value="B-gal_small/dom_5"/>
</dbReference>
<evidence type="ECO:0000256" key="5">
    <source>
        <dbReference type="ARBA" id="ARBA00012756"/>
    </source>
</evidence>
<dbReference type="InterPro" id="IPR050347">
    <property type="entry name" value="Bact_Beta-galactosidase"/>
</dbReference>
<feature type="domain" description="Beta galactosidase small chain/" evidence="10">
    <location>
        <begin position="795"/>
        <end position="1096"/>
    </location>
</feature>
<protein>
    <recommendedName>
        <fullName evidence="5">beta-galactosidase</fullName>
        <ecNumber evidence="5">3.2.1.23</ecNumber>
    </recommendedName>
    <alternativeName>
        <fullName evidence="9">Lactase</fullName>
    </alternativeName>
</protein>
<dbReference type="InterPro" id="IPR032312">
    <property type="entry name" value="LacZ_4"/>
</dbReference>
<dbReference type="FunFam" id="3.20.20.80:FF:000121">
    <property type="entry name" value="Beta-galactosidase"/>
    <property type="match status" value="1"/>
</dbReference>
<dbReference type="InterPro" id="IPR023232">
    <property type="entry name" value="Glyco_hydro_2_AS"/>
</dbReference>
<dbReference type="Pfam" id="PF16353">
    <property type="entry name" value="LacZ_4"/>
    <property type="match status" value="1"/>
</dbReference>
<proteinExistence type="inferred from homology"/>
<dbReference type="Pfam" id="PF02929">
    <property type="entry name" value="Bgal_small_N"/>
    <property type="match status" value="1"/>
</dbReference>
<dbReference type="SUPFAM" id="SSF49785">
    <property type="entry name" value="Galactose-binding domain-like"/>
    <property type="match status" value="1"/>
</dbReference>
<evidence type="ECO:0000313" key="11">
    <source>
        <dbReference type="EMBL" id="OAD42224.1"/>
    </source>
</evidence>
<dbReference type="SMART" id="SM01038">
    <property type="entry name" value="Bgal_small_N"/>
    <property type="match status" value="1"/>
</dbReference>
<dbReference type="Pfam" id="PF02837">
    <property type="entry name" value="Glyco_hydro_2_N"/>
    <property type="match status" value="1"/>
</dbReference>
<dbReference type="PANTHER" id="PTHR46323">
    <property type="entry name" value="BETA-GALACTOSIDASE"/>
    <property type="match status" value="1"/>
</dbReference>
<dbReference type="GO" id="GO:0009341">
    <property type="term" value="C:beta-galactosidase complex"/>
    <property type="evidence" value="ECO:0007669"/>
    <property type="project" value="InterPro"/>
</dbReference>
<dbReference type="EMBL" id="LVWE01000061">
    <property type="protein sequence ID" value="OAD42224.1"/>
    <property type="molecule type" value="Genomic_DNA"/>
</dbReference>
<dbReference type="InterPro" id="IPR006104">
    <property type="entry name" value="Glyco_hydro_2_N"/>
</dbReference>
<dbReference type="SUPFAM" id="SSF49303">
    <property type="entry name" value="beta-Galactosidase/glucuronidase domain"/>
    <property type="match status" value="2"/>
</dbReference>
<sequence length="1117" mass="128477">MILKKNSFIMLSLIGVFFTSTSLSSQNKHPIKDYKHYIENEKVISENKLETHVSFTSYTSEADALQNTPEFNKSLDGTWKFNWVRNPEDRPTTFMNPKEDVSTWDDIKVPSNWEVEGFGVPIYVNHQYEFSDYKAPVADDMEFVDRIYPKNPGKVPNQYNPVGTYVRDFSIDNNWDGKEMFLHIGAMKSGGFVWLNGEYIGYSQGSKLPVEFNITKAAKKGNNKIAIQIFRWTDGSYLECQDFWRISGIERSVYVYAQPKIRVQDYEVLSVLDGAYKNGVFELSVQLENNFSKTTKGSISYKLLNSEAKIVASETKSFAVKNSKENNFNFSTTLPNVQQWSAEHPNLYTLLIETKDRKGKILEVTSSKIGFRSIEIKQGLLLVNGQRVTLKGVNTQEANPETGHVVSEADILRDIQLWKENNINAVRLSHYPQQRRFYELCDEYGLYVVDEANIESHGMYYGKYSLAKKESWENAHVDRMVRMVKRDKNHPSVIIWSMGNEAGNGVNFFKGYEAIKENDKTKRPVQYERPYKDYDGSIWDMDSNTDIIVPQYPSPAVFEAIGKTKTDRPYIPSEYAHAMGNSTGNFQDYWDIIELYDNLQGGFIWDWVDQSIWKTNEKGERYYAYGGDYGKNMPTDNSFLNNGIVFPDRTPQPALFEVKKVHEFINFKEKGINRHNELRVLLENLYDFTNLDFFDFSAEIKADGTVLKTIPLETISVDTHTGKLIRISLNDIQFLDNTEYFVEISAKTKTAWGILPKGYEVAHEQIILSNKYKNIVAKIDNKESLKIQESGKELKISNDKVQLVFDTEKGQISSYVYENEELIKDENGPKPNFWRAPTDNDFGNHMQVKNIEWKKASLFMKVSKLASNTNKDGSVSVTITYNLPGVDTTFESIYNVSGNGVVKISNTLNETEYTADIPRVGMRMQMPKKYENMTYFGRGPWENYQDRKASAFIDLYESKVKDQYVPYIRPQENGYKVDVRWSAFSDGNNNGLLVVAGKQLQGIGISALHMPNEDFDTTTGLKYNENDTLDTEYRIDGIPKINASKHTNDIKEQDLVQLNIDLGQRGLAGDDSWYSKPQEKYQIKGKTKQVYNFYLIPFNKGTKEDFIKWSKLYANQK</sequence>
<keyword evidence="6" id="KW-0378">Hydrolase</keyword>
<dbReference type="InterPro" id="IPR014718">
    <property type="entry name" value="GH-type_carb-bd"/>
</dbReference>
<organism evidence="11 12">
    <name type="scientific">Polaribacter atrinae</name>
    <dbReference type="NCBI Taxonomy" id="1333662"/>
    <lineage>
        <taxon>Bacteria</taxon>
        <taxon>Pseudomonadati</taxon>
        <taxon>Bacteroidota</taxon>
        <taxon>Flavobacteriia</taxon>
        <taxon>Flavobacteriales</taxon>
        <taxon>Flavobacteriaceae</taxon>
    </lineage>
</organism>
<dbReference type="Gene3D" id="3.20.20.80">
    <property type="entry name" value="Glycosidases"/>
    <property type="match status" value="1"/>
</dbReference>
<dbReference type="Pfam" id="PF00703">
    <property type="entry name" value="Glyco_hydro_2"/>
    <property type="match status" value="1"/>
</dbReference>
<dbReference type="Gene3D" id="2.60.40.10">
    <property type="entry name" value="Immunoglobulins"/>
    <property type="match status" value="2"/>
</dbReference>
<dbReference type="GO" id="GO:0030246">
    <property type="term" value="F:carbohydrate binding"/>
    <property type="evidence" value="ECO:0007669"/>
    <property type="project" value="InterPro"/>
</dbReference>
<evidence type="ECO:0000313" key="12">
    <source>
        <dbReference type="Proteomes" id="UP000076923"/>
    </source>
</evidence>
<dbReference type="InterPro" id="IPR006103">
    <property type="entry name" value="Glyco_hydro_2_cat"/>
</dbReference>
<comment type="caution">
    <text evidence="11">The sequence shown here is derived from an EMBL/GenBank/DDBJ whole genome shotgun (WGS) entry which is preliminary data.</text>
</comment>
<dbReference type="InterPro" id="IPR006102">
    <property type="entry name" value="Ig-like_GH2"/>
</dbReference>
<dbReference type="SUPFAM" id="SSF51445">
    <property type="entry name" value="(Trans)glycosidases"/>
    <property type="match status" value="1"/>
</dbReference>
<comment type="similarity">
    <text evidence="3">Belongs to the glycosyl hydrolase 2 family.</text>
</comment>
<evidence type="ECO:0000256" key="7">
    <source>
        <dbReference type="ARBA" id="ARBA00022837"/>
    </source>
</evidence>
<evidence type="ECO:0000256" key="2">
    <source>
        <dbReference type="ARBA" id="ARBA00001913"/>
    </source>
</evidence>
<keyword evidence="12" id="KW-1185">Reference proteome</keyword>
<comment type="cofactor">
    <cofactor evidence="2">
        <name>Ca(2+)</name>
        <dbReference type="ChEBI" id="CHEBI:29108"/>
    </cofactor>
</comment>
<evidence type="ECO:0000256" key="8">
    <source>
        <dbReference type="ARBA" id="ARBA00023295"/>
    </source>
</evidence>
<gene>
    <name evidence="11" type="ORF">LPB303_14975</name>
</gene>
<dbReference type="InterPro" id="IPR006101">
    <property type="entry name" value="Glyco_hydro_2"/>
</dbReference>
<evidence type="ECO:0000256" key="1">
    <source>
        <dbReference type="ARBA" id="ARBA00001412"/>
    </source>
</evidence>
<accession>A0A176T2T8</accession>
<dbReference type="GO" id="GO:0004565">
    <property type="term" value="F:beta-galactosidase activity"/>
    <property type="evidence" value="ECO:0007669"/>
    <property type="project" value="UniProtKB-EC"/>
</dbReference>
<dbReference type="STRING" id="1333662.LPB303_14975"/>
<dbReference type="PROSITE" id="PS00608">
    <property type="entry name" value="GLYCOSYL_HYDROL_F2_2"/>
    <property type="match status" value="1"/>
</dbReference>
<evidence type="ECO:0000256" key="9">
    <source>
        <dbReference type="ARBA" id="ARBA00032230"/>
    </source>
</evidence>
<dbReference type="SUPFAM" id="SSF74650">
    <property type="entry name" value="Galactose mutarotase-like"/>
    <property type="match status" value="1"/>
</dbReference>
<dbReference type="EC" id="3.2.1.23" evidence="5"/>
<dbReference type="Proteomes" id="UP000076923">
    <property type="component" value="Unassembled WGS sequence"/>
</dbReference>
<dbReference type="InterPro" id="IPR011013">
    <property type="entry name" value="Gal_mutarotase_sf_dom"/>
</dbReference>
<dbReference type="InterPro" id="IPR013783">
    <property type="entry name" value="Ig-like_fold"/>
</dbReference>
<dbReference type="Pfam" id="PF02836">
    <property type="entry name" value="Glyco_hydro_2_C"/>
    <property type="match status" value="1"/>
</dbReference>
<dbReference type="FunFam" id="2.60.40.10:FF:000680">
    <property type="entry name" value="Beta-galactosidase"/>
    <property type="match status" value="1"/>
</dbReference>
<keyword evidence="7" id="KW-0106">Calcium</keyword>
<evidence type="ECO:0000259" key="10">
    <source>
        <dbReference type="SMART" id="SM01038"/>
    </source>
</evidence>
<dbReference type="InterPro" id="IPR017853">
    <property type="entry name" value="GH"/>
</dbReference>
<dbReference type="PANTHER" id="PTHR46323:SF2">
    <property type="entry name" value="BETA-GALACTOSIDASE"/>
    <property type="match status" value="1"/>
</dbReference>
<comment type="catalytic activity">
    <reaction evidence="1">
        <text>Hydrolysis of terminal non-reducing beta-D-galactose residues in beta-D-galactosides.</text>
        <dbReference type="EC" id="3.2.1.23"/>
    </reaction>
</comment>
<dbReference type="Gene3D" id="2.70.98.10">
    <property type="match status" value="1"/>
</dbReference>
<dbReference type="PRINTS" id="PR00132">
    <property type="entry name" value="GLHYDRLASE2"/>
</dbReference>
<dbReference type="Gene3D" id="2.60.120.260">
    <property type="entry name" value="Galactose-binding domain-like"/>
    <property type="match status" value="1"/>
</dbReference>
<evidence type="ECO:0000256" key="3">
    <source>
        <dbReference type="ARBA" id="ARBA00007401"/>
    </source>
</evidence>
<dbReference type="GO" id="GO:0005990">
    <property type="term" value="P:lactose catabolic process"/>
    <property type="evidence" value="ECO:0007669"/>
    <property type="project" value="TreeGrafter"/>
</dbReference>
<evidence type="ECO:0000256" key="4">
    <source>
        <dbReference type="ARBA" id="ARBA00011245"/>
    </source>
</evidence>
<keyword evidence="8" id="KW-0326">Glycosidase</keyword>
<name>A0A176T2T8_9FLAO</name>
<reference evidence="11 12" key="1">
    <citation type="submission" date="2016-02" db="EMBL/GenBank/DDBJ databases">
        <title>Draft genome sequence of Polaribacter atrinae KACC17473.</title>
        <authorList>
            <person name="Shin S.-K."/>
            <person name="Yi H."/>
        </authorList>
    </citation>
    <scope>NUCLEOTIDE SEQUENCE [LARGE SCALE GENOMIC DNA]</scope>
    <source>
        <strain evidence="11 12">KACC 17473</strain>
    </source>
</reference>
<comment type="subunit">
    <text evidence="4">Monomer.</text>
</comment>
<dbReference type="AlphaFoldDB" id="A0A176T2T8"/>
<dbReference type="InterPro" id="IPR008979">
    <property type="entry name" value="Galactose-bd-like_sf"/>
</dbReference>